<dbReference type="Proteomes" id="UP000077405">
    <property type="component" value="Plasmid pYZ3"/>
</dbReference>
<keyword evidence="2" id="KW-1185">Reference proteome</keyword>
<dbReference type="EMBL" id="CP028904">
    <property type="protein sequence ID" value="AWB07836.1"/>
    <property type="molecule type" value="Genomic_DNA"/>
</dbReference>
<geneLocation type="plasmid" evidence="1 2">
    <name>pYZ3</name>
</geneLocation>
<dbReference type="Pfam" id="PF02566">
    <property type="entry name" value="OsmC"/>
    <property type="match status" value="2"/>
</dbReference>
<accession>A0A2R4VTR3</accession>
<reference evidence="1 2" key="1">
    <citation type="submission" date="2018-04" db="EMBL/GenBank/DDBJ databases">
        <title>Complete genome sequence of the nitrogen-fixing bacterium Azospirillum humicireducens type strain SgZ-5.</title>
        <authorList>
            <person name="Yu Z."/>
        </authorList>
    </citation>
    <scope>NUCLEOTIDE SEQUENCE [LARGE SCALE GENOMIC DNA]</scope>
    <source>
        <strain evidence="1 2">SgZ-5</strain>
        <plasmid evidence="1 2">pYZ3</plasmid>
    </source>
</reference>
<dbReference type="OrthoDB" id="9789573at2"/>
<protein>
    <recommendedName>
        <fullName evidence="3">OsmC family peroxiredoxin</fullName>
    </recommendedName>
</protein>
<dbReference type="AlphaFoldDB" id="A0A2R4VTR3"/>
<evidence type="ECO:0008006" key="3">
    <source>
        <dbReference type="Google" id="ProtNLM"/>
    </source>
</evidence>
<dbReference type="InterPro" id="IPR052924">
    <property type="entry name" value="OsmC/Ohr_hydroprdx_reductase"/>
</dbReference>
<keyword evidence="1" id="KW-0614">Plasmid</keyword>
<dbReference type="Gene3D" id="3.30.300.20">
    <property type="match status" value="2"/>
</dbReference>
<dbReference type="RefSeq" id="WP_108548113.1">
    <property type="nucleotide sequence ID" value="NZ_CP028904.1"/>
</dbReference>
<dbReference type="InterPro" id="IPR003718">
    <property type="entry name" value="OsmC/Ohr_fam"/>
</dbReference>
<dbReference type="SUPFAM" id="SSF82784">
    <property type="entry name" value="OsmC-like"/>
    <property type="match status" value="2"/>
</dbReference>
<evidence type="ECO:0000313" key="1">
    <source>
        <dbReference type="EMBL" id="AWB07836.1"/>
    </source>
</evidence>
<dbReference type="InterPro" id="IPR015946">
    <property type="entry name" value="KH_dom-like_a/b"/>
</dbReference>
<dbReference type="PANTHER" id="PTHR35368:SF1">
    <property type="entry name" value="HYDROPEROXIDE REDUCTASE"/>
    <property type="match status" value="1"/>
</dbReference>
<name>A0A2R4VTR3_9PROT</name>
<organism evidence="1 2">
    <name type="scientific">Azospirillum humicireducens</name>
    <dbReference type="NCBI Taxonomy" id="1226968"/>
    <lineage>
        <taxon>Bacteria</taxon>
        <taxon>Pseudomonadati</taxon>
        <taxon>Pseudomonadota</taxon>
        <taxon>Alphaproteobacteria</taxon>
        <taxon>Rhodospirillales</taxon>
        <taxon>Azospirillaceae</taxon>
        <taxon>Azospirillum</taxon>
    </lineage>
</organism>
<sequence>MKNGINVAAVSELVHEIRKVPGENEILYGVGLEWLGGLAMEIRTLPLRFGSKRLGRDFSFRAGHHTDPGPTAPPTPADYFMTGLGACIANILVQGASYKGITIDRLKVEAAARRARTRLTDLSALVNLTADGSWWQYKQMMMNVARFSPNYITVTLPNAIELDYRHLPSGFRSGGLFAPAEESGGTVGDAEGSDPLDLGVDVAWRNATQFDVSLRDRRWRQERWSLPARFPVDQPVPAAGLNEAPNPQEYILAAVVADLAQQLVLVCRGEGRPLRQLNATMRCRLDMKGCFNLFDKSAVQLQDNRIELSAVSDNSETDMRRFLRMAQDSSPCWQAFVNATPAALERAD</sequence>
<dbReference type="PANTHER" id="PTHR35368">
    <property type="entry name" value="HYDROPEROXIDE REDUCTASE"/>
    <property type="match status" value="1"/>
</dbReference>
<dbReference type="KEGG" id="ahu:A6A40_22520"/>
<gene>
    <name evidence="1" type="ORF">A6A40_22520</name>
</gene>
<evidence type="ECO:0000313" key="2">
    <source>
        <dbReference type="Proteomes" id="UP000077405"/>
    </source>
</evidence>
<dbReference type="InterPro" id="IPR036102">
    <property type="entry name" value="OsmC/Ohrsf"/>
</dbReference>
<proteinExistence type="predicted"/>